<dbReference type="AlphaFoldDB" id="A0A0S4PZ35"/>
<dbReference type="PATRIC" id="fig|76936.10.peg.1545"/>
<accession>A0A0S4PZ35</accession>
<gene>
    <name evidence="1" type="ORF">BN2458_PEG1583</name>
</gene>
<dbReference type="KEGG" id="hty:BN2458_PEG1583"/>
<name>A0A0S4PZ35_9HELI</name>
<evidence type="ECO:0000313" key="2">
    <source>
        <dbReference type="Proteomes" id="UP000064525"/>
    </source>
</evidence>
<evidence type="ECO:0000313" key="1">
    <source>
        <dbReference type="EMBL" id="CUU40466.1"/>
    </source>
</evidence>
<reference evidence="2" key="1">
    <citation type="submission" date="2015-11" db="EMBL/GenBank/DDBJ databases">
        <authorList>
            <person name="Anvar S.Y."/>
        </authorList>
    </citation>
    <scope>NUCLEOTIDE SEQUENCE [LARGE SCALE GENOMIC DNA]</scope>
</reference>
<proteinExistence type="predicted"/>
<dbReference type="EMBL" id="LN907858">
    <property type="protein sequence ID" value="CUU40466.1"/>
    <property type="molecule type" value="Genomic_DNA"/>
</dbReference>
<protein>
    <submittedName>
        <fullName evidence="1">Uncharacterized protein</fullName>
    </submittedName>
</protein>
<sequence length="40" mass="4642">MFNVRFEYALGVYYGWVFEVIADDVSAFYLGKSKFILVLA</sequence>
<organism evidence="1 2">
    <name type="scientific">Helicobacter typhlonius</name>
    <dbReference type="NCBI Taxonomy" id="76936"/>
    <lineage>
        <taxon>Bacteria</taxon>
        <taxon>Pseudomonadati</taxon>
        <taxon>Campylobacterota</taxon>
        <taxon>Epsilonproteobacteria</taxon>
        <taxon>Campylobacterales</taxon>
        <taxon>Helicobacteraceae</taxon>
        <taxon>Helicobacter</taxon>
    </lineage>
</organism>
<dbReference type="Proteomes" id="UP000064525">
    <property type="component" value="Chromosome I"/>
</dbReference>